<comment type="caution">
    <text evidence="2">The sequence shown here is derived from an EMBL/GenBank/DDBJ whole genome shotgun (WGS) entry which is preliminary data.</text>
</comment>
<feature type="transmembrane region" description="Helical" evidence="1">
    <location>
        <begin position="73"/>
        <end position="90"/>
    </location>
</feature>
<dbReference type="RefSeq" id="WP_139371089.1">
    <property type="nucleotide sequence ID" value="NZ_LOJT01000287.1"/>
</dbReference>
<keyword evidence="1" id="KW-0812">Transmembrane</keyword>
<evidence type="ECO:0000256" key="1">
    <source>
        <dbReference type="SAM" id="Phobius"/>
    </source>
</evidence>
<protein>
    <submittedName>
        <fullName evidence="2">RpfH protein</fullName>
    </submittedName>
</protein>
<feature type="transmembrane region" description="Helical" evidence="1">
    <location>
        <begin position="39"/>
        <end position="61"/>
    </location>
</feature>
<feature type="non-terminal residue" evidence="2">
    <location>
        <position position="1"/>
    </location>
</feature>
<proteinExistence type="predicted"/>
<keyword evidence="1" id="KW-0472">Membrane</keyword>
<dbReference type="Proteomes" id="UP000190018">
    <property type="component" value="Unassembled WGS sequence"/>
</dbReference>
<feature type="transmembrane region" description="Helical" evidence="1">
    <location>
        <begin position="102"/>
        <end position="120"/>
    </location>
</feature>
<sequence length="155" mass="16511">LRPIAIGNGGALLLFAWIVARPRPSHLRRTLGMLSDDGLLSLAMTWFAAPMVCFYAMVMWVTRGNALRFGRHALHTAVAMAVLSFGATFANSPYGQQRIEFGIALLAALVVIPLSLLWPMHDGADAAARIAAYAHGADAAGPRSALSSSSKRPQV</sequence>
<gene>
    <name evidence="2" type="ORF">Xant_12745</name>
</gene>
<evidence type="ECO:0000313" key="3">
    <source>
        <dbReference type="Proteomes" id="UP000190018"/>
    </source>
</evidence>
<evidence type="ECO:0000313" key="2">
    <source>
        <dbReference type="EMBL" id="OOW59102.1"/>
    </source>
</evidence>
<reference evidence="2 3" key="1">
    <citation type="submission" date="2015-12" db="EMBL/GenBank/DDBJ databases">
        <authorList>
            <person name="Bansal K."/>
            <person name="Midha S."/>
            <person name="Patil P.B."/>
        </authorList>
    </citation>
    <scope>NUCLEOTIDE SEQUENCE [LARGE SCALE GENOMIC DNA]</scope>
    <source>
        <strain evidence="2 3">LMG21719</strain>
    </source>
</reference>
<dbReference type="EMBL" id="LOJT01000287">
    <property type="protein sequence ID" value="OOW59102.1"/>
    <property type="molecule type" value="Genomic_DNA"/>
</dbReference>
<keyword evidence="1" id="KW-1133">Transmembrane helix</keyword>
<keyword evidence="3" id="KW-1185">Reference proteome</keyword>
<name>A0ABX3LV62_9XANT</name>
<organism evidence="2 3">
    <name type="scientific">Xanthomonas cissicola</name>
    <dbReference type="NCBI Taxonomy" id="86186"/>
    <lineage>
        <taxon>Bacteria</taxon>
        <taxon>Pseudomonadati</taxon>
        <taxon>Pseudomonadota</taxon>
        <taxon>Gammaproteobacteria</taxon>
        <taxon>Lysobacterales</taxon>
        <taxon>Lysobacteraceae</taxon>
        <taxon>Xanthomonas</taxon>
    </lineage>
</organism>
<accession>A0ABX3LV62</accession>